<name>A0A9X7YB85_SPHYA</name>
<dbReference type="PANTHER" id="PTHR43706:SF47">
    <property type="entry name" value="EXTERNAL NADH-UBIQUINONE OXIDOREDUCTASE 1, MITOCHONDRIAL-RELATED"/>
    <property type="match status" value="1"/>
</dbReference>
<feature type="domain" description="FAD/NAD(P)-binding" evidence="8">
    <location>
        <begin position="14"/>
        <end position="331"/>
    </location>
</feature>
<comment type="catalytic activity">
    <reaction evidence="7">
        <text>a quinone + NADH + H(+) = a quinol + NAD(+)</text>
        <dbReference type="Rhea" id="RHEA:46160"/>
        <dbReference type="ChEBI" id="CHEBI:15378"/>
        <dbReference type="ChEBI" id="CHEBI:24646"/>
        <dbReference type="ChEBI" id="CHEBI:57540"/>
        <dbReference type="ChEBI" id="CHEBI:57945"/>
        <dbReference type="ChEBI" id="CHEBI:132124"/>
        <dbReference type="EC" id="1.6.5.9"/>
    </reaction>
</comment>
<evidence type="ECO:0000256" key="7">
    <source>
        <dbReference type="ARBA" id="ARBA00047599"/>
    </source>
</evidence>
<accession>A0A9X7YB85</accession>
<evidence type="ECO:0000256" key="3">
    <source>
        <dbReference type="ARBA" id="ARBA00022630"/>
    </source>
</evidence>
<evidence type="ECO:0000256" key="1">
    <source>
        <dbReference type="ARBA" id="ARBA00005272"/>
    </source>
</evidence>
<keyword evidence="5" id="KW-0560">Oxidoreductase</keyword>
<evidence type="ECO:0000256" key="6">
    <source>
        <dbReference type="ARBA" id="ARBA00023027"/>
    </source>
</evidence>
<dbReference type="InterPro" id="IPR045024">
    <property type="entry name" value="NDH-2"/>
</dbReference>
<dbReference type="Gene3D" id="3.50.50.100">
    <property type="match status" value="1"/>
</dbReference>
<evidence type="ECO:0000256" key="5">
    <source>
        <dbReference type="ARBA" id="ARBA00023002"/>
    </source>
</evidence>
<protein>
    <recommendedName>
        <fullName evidence="2">NADH:ubiquinone reductase (non-electrogenic)</fullName>
        <ecNumber evidence="2">1.6.5.9</ecNumber>
    </recommendedName>
</protein>
<gene>
    <name evidence="9" type="ORF">H3V42_18855</name>
</gene>
<keyword evidence="6" id="KW-0520">NAD</keyword>
<dbReference type="AlphaFoldDB" id="A0A9X7YB85"/>
<dbReference type="InterPro" id="IPR023753">
    <property type="entry name" value="FAD/NAD-binding_dom"/>
</dbReference>
<sequence>MSCECGQVGSMKPRVVIVGAGFGGIAAARALRRAKADVILIDRTNHHLFQPLLYQVATAALSPADIATATRALLRRQANATVLMAEVTGVEHTAKQLACADGRIIPYNYLILATGAAYSFFGQDEWRAHSRTLKSLDDALAIREELLLAFEKAEQCDDPDEVRRLLTFVVIGGGPTGAEMAGTIAELARTTLARDFRRIDPQSARIILCESGTQVLNAFGQELSDYASKALRSLGVELRLGHPVTRIDDEGVVVGGEHIATKSILWCAGTQARPAAHWLGTEAARNGAVKVSGDCSVPGTIGVFAIGDVASFAGPTGKPLPGLAPVAKQQGHYVGKLIAAALANREPPPPFRYRDDGTMAVIGRSRAIASLKKLRLRGFPAWLAWSMVHLMLLVDFRGRLSVYLNWSWAWFTYARGARLITSSQTVDQAGEQVKQSP</sequence>
<evidence type="ECO:0000256" key="2">
    <source>
        <dbReference type="ARBA" id="ARBA00012637"/>
    </source>
</evidence>
<organism evidence="9 10">
    <name type="scientific">Sphingobium yanoikuyae</name>
    <name type="common">Sphingomonas yanoikuyae</name>
    <dbReference type="NCBI Taxonomy" id="13690"/>
    <lineage>
        <taxon>Bacteria</taxon>
        <taxon>Pseudomonadati</taxon>
        <taxon>Pseudomonadota</taxon>
        <taxon>Alphaproteobacteria</taxon>
        <taxon>Sphingomonadales</taxon>
        <taxon>Sphingomonadaceae</taxon>
        <taxon>Sphingobium</taxon>
    </lineage>
</organism>
<evidence type="ECO:0000256" key="4">
    <source>
        <dbReference type="ARBA" id="ARBA00022827"/>
    </source>
</evidence>
<dbReference type="GO" id="GO:0050136">
    <property type="term" value="F:NADH dehydrogenase (quinone) (non-electrogenic) activity"/>
    <property type="evidence" value="ECO:0007669"/>
    <property type="project" value="UniProtKB-EC"/>
</dbReference>
<keyword evidence="4" id="KW-0274">FAD</keyword>
<dbReference type="SUPFAM" id="SSF51905">
    <property type="entry name" value="FAD/NAD(P)-binding domain"/>
    <property type="match status" value="1"/>
</dbReference>
<dbReference type="PANTHER" id="PTHR43706">
    <property type="entry name" value="NADH DEHYDROGENASE"/>
    <property type="match status" value="1"/>
</dbReference>
<proteinExistence type="inferred from homology"/>
<dbReference type="EMBL" id="CP060122">
    <property type="protein sequence ID" value="QNG43958.1"/>
    <property type="molecule type" value="Genomic_DNA"/>
</dbReference>
<dbReference type="Pfam" id="PF07992">
    <property type="entry name" value="Pyr_redox_2"/>
    <property type="match status" value="1"/>
</dbReference>
<reference evidence="9 10" key="1">
    <citation type="submission" date="2020-07" db="EMBL/GenBank/DDBJ databases">
        <title>Whole genome sequence of Sphingobium yanoikuyae A3.</title>
        <authorList>
            <person name="Han S.-S."/>
        </authorList>
    </citation>
    <scope>NUCLEOTIDE SEQUENCE [LARGE SCALE GENOMIC DNA]</scope>
    <source>
        <strain evidence="9 10">A3</strain>
    </source>
</reference>
<dbReference type="PRINTS" id="PR00411">
    <property type="entry name" value="PNDRDTASEI"/>
</dbReference>
<dbReference type="Proteomes" id="UP000515377">
    <property type="component" value="Chromosome"/>
</dbReference>
<dbReference type="InterPro" id="IPR036188">
    <property type="entry name" value="FAD/NAD-bd_sf"/>
</dbReference>
<evidence type="ECO:0000259" key="8">
    <source>
        <dbReference type="Pfam" id="PF07992"/>
    </source>
</evidence>
<comment type="similarity">
    <text evidence="1">Belongs to the NADH dehydrogenase family.</text>
</comment>
<dbReference type="PRINTS" id="PR00368">
    <property type="entry name" value="FADPNR"/>
</dbReference>
<evidence type="ECO:0000313" key="10">
    <source>
        <dbReference type="Proteomes" id="UP000515377"/>
    </source>
</evidence>
<dbReference type="EC" id="1.6.5.9" evidence="2"/>
<keyword evidence="3" id="KW-0285">Flavoprotein</keyword>
<evidence type="ECO:0000313" key="9">
    <source>
        <dbReference type="EMBL" id="QNG43958.1"/>
    </source>
</evidence>